<evidence type="ECO:0000256" key="1">
    <source>
        <dbReference type="ARBA" id="ARBA00022475"/>
    </source>
</evidence>
<evidence type="ECO:0000259" key="13">
    <source>
        <dbReference type="Pfam" id="PF00912"/>
    </source>
</evidence>
<dbReference type="InterPro" id="IPR011812">
    <property type="entry name" value="Pep_trsgly"/>
</dbReference>
<sequence length="248" mass="28569">MKLRKPFRILRNLILFFFISSIGAVIFYRFVPVYVTPLMIIRSVQQLVSGEKVVCKHAWVPFDKISPSLPMAVIASEDNRFASHNGFDMIEIKKAMKENETRKKKRGASTISQQTAKNVFLWPQSSWIRKGFEVYFTFLIETCWSKERIMEVYLNSIEMGKGIYGAQATAKYKFKTTAAKLTRGQCALIAATLPNPIRFDSAHPSPYIKRRQGQILRLMNLVPKFPPVDKEKAKGQDTKKQKNKKKKK</sequence>
<name>A0A015TUY4_BACFG</name>
<dbReference type="Pfam" id="PF00912">
    <property type="entry name" value="Transgly"/>
    <property type="match status" value="1"/>
</dbReference>
<evidence type="ECO:0000256" key="8">
    <source>
        <dbReference type="ARBA" id="ARBA00022989"/>
    </source>
</evidence>
<evidence type="ECO:0000313" key="14">
    <source>
        <dbReference type="EMBL" id="EXY74536.1"/>
    </source>
</evidence>
<dbReference type="HAMAP" id="MF_00766">
    <property type="entry name" value="PGT_MtgA"/>
    <property type="match status" value="1"/>
</dbReference>
<evidence type="ECO:0000256" key="5">
    <source>
        <dbReference type="ARBA" id="ARBA00022692"/>
    </source>
</evidence>
<dbReference type="RefSeq" id="WP_022347496.1">
    <property type="nucleotide sequence ID" value="NZ_JGCY01000284.1"/>
</dbReference>
<keyword evidence="7 11" id="KW-0573">Peptidoglycan synthesis</keyword>
<dbReference type="SUPFAM" id="SSF53955">
    <property type="entry name" value="Lysozyme-like"/>
    <property type="match status" value="1"/>
</dbReference>
<keyword evidence="3 11" id="KW-0328">Glycosyltransferase</keyword>
<comment type="pathway">
    <text evidence="11">Cell wall biogenesis; peptidoglycan biosynthesis.</text>
</comment>
<dbReference type="EC" id="2.4.99.28" evidence="11"/>
<evidence type="ECO:0000256" key="7">
    <source>
        <dbReference type="ARBA" id="ARBA00022984"/>
    </source>
</evidence>
<evidence type="ECO:0000256" key="9">
    <source>
        <dbReference type="ARBA" id="ARBA00023136"/>
    </source>
</evidence>
<evidence type="ECO:0000256" key="4">
    <source>
        <dbReference type="ARBA" id="ARBA00022679"/>
    </source>
</evidence>
<keyword evidence="2" id="KW-0997">Cell inner membrane</keyword>
<keyword evidence="5 11" id="KW-0812">Transmembrane</keyword>
<feature type="domain" description="Glycosyl transferase family 51" evidence="13">
    <location>
        <begin position="56"/>
        <end position="219"/>
    </location>
</feature>
<dbReference type="EMBL" id="JGCY01000284">
    <property type="protein sequence ID" value="EXY74536.1"/>
    <property type="molecule type" value="Genomic_DNA"/>
</dbReference>
<evidence type="ECO:0000256" key="6">
    <source>
        <dbReference type="ARBA" id="ARBA00022960"/>
    </source>
</evidence>
<dbReference type="NCBIfam" id="TIGR02070">
    <property type="entry name" value="mono_pep_trsgly"/>
    <property type="match status" value="1"/>
</dbReference>
<reference evidence="14 15" key="1">
    <citation type="submission" date="2014-02" db="EMBL/GenBank/DDBJ databases">
        <authorList>
            <person name="Sears C."/>
            <person name="Carroll K."/>
            <person name="Sack B.R."/>
            <person name="Qadri F."/>
            <person name="Myers L.L."/>
            <person name="Chung G.-T."/>
            <person name="Escheverria P."/>
            <person name="Fraser C.M."/>
            <person name="Sadzewicz L."/>
            <person name="Shefchek K.A."/>
            <person name="Tallon L."/>
            <person name="Das S.P."/>
            <person name="Daugherty S."/>
            <person name="Mongodin E.F."/>
        </authorList>
    </citation>
    <scope>NUCLEOTIDE SEQUENCE [LARGE SCALE GENOMIC DNA]</scope>
    <source>
        <strain evidence="15">3988T(B)14</strain>
    </source>
</reference>
<dbReference type="PATRIC" id="fig|1339315.3.peg.2408"/>
<dbReference type="GO" id="GO:0005886">
    <property type="term" value="C:plasma membrane"/>
    <property type="evidence" value="ECO:0007669"/>
    <property type="project" value="UniProtKB-SubCell"/>
</dbReference>
<dbReference type="GO" id="GO:0009274">
    <property type="term" value="C:peptidoglycan-based cell wall"/>
    <property type="evidence" value="ECO:0007669"/>
    <property type="project" value="InterPro"/>
</dbReference>
<dbReference type="GO" id="GO:0016763">
    <property type="term" value="F:pentosyltransferase activity"/>
    <property type="evidence" value="ECO:0007669"/>
    <property type="project" value="InterPro"/>
</dbReference>
<proteinExistence type="inferred from homology"/>
<evidence type="ECO:0000313" key="15">
    <source>
        <dbReference type="Proteomes" id="UP000020529"/>
    </source>
</evidence>
<comment type="catalytic activity">
    <reaction evidence="11">
        <text>[GlcNAc-(1-&gt;4)-Mur2Ac(oyl-L-Ala-gamma-D-Glu-L-Lys-D-Ala-D-Ala)](n)-di-trans,octa-cis-undecaprenyl diphosphate + beta-D-GlcNAc-(1-&gt;4)-Mur2Ac(oyl-L-Ala-gamma-D-Glu-L-Lys-D-Ala-D-Ala)-di-trans,octa-cis-undecaprenyl diphosphate = [GlcNAc-(1-&gt;4)-Mur2Ac(oyl-L-Ala-gamma-D-Glu-L-Lys-D-Ala-D-Ala)](n+1)-di-trans,octa-cis-undecaprenyl diphosphate + di-trans,octa-cis-undecaprenyl diphosphate + H(+)</text>
        <dbReference type="Rhea" id="RHEA:23708"/>
        <dbReference type="Rhea" id="RHEA-COMP:9602"/>
        <dbReference type="Rhea" id="RHEA-COMP:9603"/>
        <dbReference type="ChEBI" id="CHEBI:15378"/>
        <dbReference type="ChEBI" id="CHEBI:58405"/>
        <dbReference type="ChEBI" id="CHEBI:60033"/>
        <dbReference type="ChEBI" id="CHEBI:78435"/>
        <dbReference type="EC" id="2.4.99.28"/>
    </reaction>
</comment>
<dbReference type="PANTHER" id="PTHR30400:SF0">
    <property type="entry name" value="BIOSYNTHETIC PEPTIDOGLYCAN TRANSGLYCOSYLASE"/>
    <property type="match status" value="1"/>
</dbReference>
<evidence type="ECO:0000256" key="11">
    <source>
        <dbReference type="HAMAP-Rule" id="MF_00766"/>
    </source>
</evidence>
<comment type="function">
    <text evidence="11">Peptidoglycan polymerase that catalyzes glycan chain elongation from lipid-linked precursors.</text>
</comment>
<dbReference type="GO" id="GO:0071555">
    <property type="term" value="P:cell wall organization"/>
    <property type="evidence" value="ECO:0007669"/>
    <property type="project" value="UniProtKB-KW"/>
</dbReference>
<comment type="caution">
    <text evidence="14">The sequence shown here is derived from an EMBL/GenBank/DDBJ whole genome shotgun (WGS) entry which is preliminary data.</text>
</comment>
<dbReference type="InterPro" id="IPR001264">
    <property type="entry name" value="Glyco_trans_51"/>
</dbReference>
<dbReference type="Gene3D" id="1.10.3810.10">
    <property type="entry name" value="Biosynthetic peptidoglycan transglycosylase-like"/>
    <property type="match status" value="1"/>
</dbReference>
<dbReference type="InterPro" id="IPR023346">
    <property type="entry name" value="Lysozyme-like_dom_sf"/>
</dbReference>
<dbReference type="PANTHER" id="PTHR30400">
    <property type="entry name" value="MONOFUNCTIONAL BIOSYNTHETIC PEPTIDOGLYCAN TRANSGLYCOSYLASE"/>
    <property type="match status" value="1"/>
</dbReference>
<keyword evidence="1 11" id="KW-1003">Cell membrane</keyword>
<keyword evidence="6 11" id="KW-0133">Cell shape</keyword>
<dbReference type="AlphaFoldDB" id="A0A015TUY4"/>
<evidence type="ECO:0000256" key="12">
    <source>
        <dbReference type="SAM" id="MobiDB-lite"/>
    </source>
</evidence>
<dbReference type="GO" id="GO:0009252">
    <property type="term" value="P:peptidoglycan biosynthetic process"/>
    <property type="evidence" value="ECO:0007669"/>
    <property type="project" value="UniProtKB-UniRule"/>
</dbReference>
<dbReference type="Proteomes" id="UP000020529">
    <property type="component" value="Unassembled WGS sequence"/>
</dbReference>
<evidence type="ECO:0000256" key="3">
    <source>
        <dbReference type="ARBA" id="ARBA00022676"/>
    </source>
</evidence>
<evidence type="ECO:0000256" key="2">
    <source>
        <dbReference type="ARBA" id="ARBA00022519"/>
    </source>
</evidence>
<feature type="region of interest" description="Disordered" evidence="12">
    <location>
        <begin position="226"/>
        <end position="248"/>
    </location>
</feature>
<organism evidence="14 15">
    <name type="scientific">Bacteroides fragilis str. 3988T(B)14</name>
    <dbReference type="NCBI Taxonomy" id="1339315"/>
    <lineage>
        <taxon>Bacteria</taxon>
        <taxon>Pseudomonadati</taxon>
        <taxon>Bacteroidota</taxon>
        <taxon>Bacteroidia</taxon>
        <taxon>Bacteroidales</taxon>
        <taxon>Bacteroidaceae</taxon>
        <taxon>Bacteroides</taxon>
    </lineage>
</organism>
<feature type="transmembrane region" description="Helical" evidence="11">
    <location>
        <begin position="12"/>
        <end position="31"/>
    </location>
</feature>
<keyword evidence="8 11" id="KW-1133">Transmembrane helix</keyword>
<comment type="similarity">
    <text evidence="11">Belongs to the glycosyltransferase 51 family.</text>
</comment>
<keyword evidence="10 11" id="KW-0961">Cell wall biogenesis/degradation</keyword>
<gene>
    <name evidence="11 14" type="primary">mtgA</name>
    <name evidence="14" type="ORF">M124_1642</name>
</gene>
<dbReference type="UniPathway" id="UPA00219"/>
<dbReference type="InterPro" id="IPR036950">
    <property type="entry name" value="PBP_transglycosylase"/>
</dbReference>
<dbReference type="GO" id="GO:0008955">
    <property type="term" value="F:peptidoglycan glycosyltransferase activity"/>
    <property type="evidence" value="ECO:0007669"/>
    <property type="project" value="UniProtKB-UniRule"/>
</dbReference>
<accession>A0A015TUY4</accession>
<keyword evidence="4 11" id="KW-0808">Transferase</keyword>
<comment type="subcellular location">
    <subcellularLocation>
        <location evidence="11">Cell membrane</location>
        <topology evidence="11">Single-pass membrane protein</topology>
    </subcellularLocation>
</comment>
<dbReference type="GO" id="GO:0008360">
    <property type="term" value="P:regulation of cell shape"/>
    <property type="evidence" value="ECO:0007669"/>
    <property type="project" value="UniProtKB-KW"/>
</dbReference>
<keyword evidence="9 11" id="KW-0472">Membrane</keyword>
<protein>
    <recommendedName>
        <fullName evidence="11">Biosynthetic peptidoglycan transglycosylase</fullName>
        <ecNumber evidence="11">2.4.99.28</ecNumber>
    </recommendedName>
    <alternativeName>
        <fullName evidence="11">Glycan polymerase</fullName>
    </alternativeName>
    <alternativeName>
        <fullName evidence="11">Peptidoglycan glycosyltransferase MtgA</fullName>
        <shortName evidence="11">PGT</shortName>
    </alternativeName>
</protein>
<evidence type="ECO:0000256" key="10">
    <source>
        <dbReference type="ARBA" id="ARBA00023316"/>
    </source>
</evidence>
<feature type="compositionally biased region" description="Basic and acidic residues" evidence="12">
    <location>
        <begin position="227"/>
        <end position="240"/>
    </location>
</feature>